<organism evidence="8 9">
    <name type="scientific">Tilletia horrida</name>
    <dbReference type="NCBI Taxonomy" id="155126"/>
    <lineage>
        <taxon>Eukaryota</taxon>
        <taxon>Fungi</taxon>
        <taxon>Dikarya</taxon>
        <taxon>Basidiomycota</taxon>
        <taxon>Ustilaginomycotina</taxon>
        <taxon>Exobasidiomycetes</taxon>
        <taxon>Tilletiales</taxon>
        <taxon>Tilletiaceae</taxon>
        <taxon>Tilletia</taxon>
    </lineage>
</organism>
<evidence type="ECO:0000256" key="5">
    <source>
        <dbReference type="SAM" id="MobiDB-lite"/>
    </source>
</evidence>
<proteinExistence type="predicted"/>
<dbReference type="AlphaFoldDB" id="A0AAN6G520"/>
<dbReference type="PANTHER" id="PTHR15549:SF33">
    <property type="entry name" value="MEMBRANE PROTEIN WSC4, PUTATIVE (AFU_ORTHOLOGUE AFUA_5G09020)-RELATED"/>
    <property type="match status" value="1"/>
</dbReference>
<feature type="region of interest" description="Disordered" evidence="5">
    <location>
        <begin position="235"/>
        <end position="258"/>
    </location>
</feature>
<dbReference type="GO" id="GO:0016020">
    <property type="term" value="C:membrane"/>
    <property type="evidence" value="ECO:0007669"/>
    <property type="project" value="UniProtKB-SubCell"/>
</dbReference>
<keyword evidence="3 6" id="KW-1133">Transmembrane helix</keyword>
<feature type="signal peptide" evidence="7">
    <location>
        <begin position="1"/>
        <end position="24"/>
    </location>
</feature>
<feature type="compositionally biased region" description="Basic and acidic residues" evidence="5">
    <location>
        <begin position="415"/>
        <end position="424"/>
    </location>
</feature>
<evidence type="ECO:0000313" key="8">
    <source>
        <dbReference type="EMBL" id="KAK0520857.1"/>
    </source>
</evidence>
<feature type="compositionally biased region" description="Polar residues" evidence="5">
    <location>
        <begin position="350"/>
        <end position="370"/>
    </location>
</feature>
<dbReference type="GO" id="GO:0071944">
    <property type="term" value="C:cell periphery"/>
    <property type="evidence" value="ECO:0007669"/>
    <property type="project" value="UniProtKB-ARBA"/>
</dbReference>
<evidence type="ECO:0000256" key="3">
    <source>
        <dbReference type="ARBA" id="ARBA00022989"/>
    </source>
</evidence>
<sequence length="516" mass="52424">MRTCSSFLGALATWLLLVPSLAHAFDLNITRADCNGTVGWSIALNEYEYVNGWYTANYVGTPSNPTDPSRYRITDDYTGPNQVKLFDPLILDSGLMQDHAVVGQLNAFYYTFLILDQKNNTLRLPSGELDQQTVVITLSCGSALTYSTVNANPSSTTGSAAALPSNTSGAGAVTATTTLPVTATGSATPSNPPSSSSSMSNMGAIIGGVVGGVVGLLAIGLLAFCLLFRRRRRGNGRNVGGERDFETPTISPYHSHSNSLTGPSMSMAPNLLSVATSHRGSFSTGGGAGASGPAAAATMYAAVPSRDEHESEIESLSAPARRAQYPPSSLSNRTPAAGGGGSASGPLGRTASTGMGSIHGSTGDRQSSLNGDGTSAVGSSAAVVGPPAVADTHSIYAVSAAAEDDALPPAYDATEGARSREDRPRHSHTVKPAGSAPQVPTAGFNSSVGAVLPPQEEQKSSWAHIQAHNTHNHPTGSADEKAAAAAGTQPSGTASSSGATSPLGGGWAVQAANPDI</sequence>
<dbReference type="PANTHER" id="PTHR15549">
    <property type="entry name" value="PAIRED IMMUNOGLOBULIN-LIKE TYPE 2 RECEPTOR"/>
    <property type="match status" value="1"/>
</dbReference>
<feature type="compositionally biased region" description="Polar residues" evidence="5">
    <location>
        <begin position="248"/>
        <end position="258"/>
    </location>
</feature>
<dbReference type="Proteomes" id="UP001176521">
    <property type="component" value="Unassembled WGS sequence"/>
</dbReference>
<evidence type="ECO:0000256" key="2">
    <source>
        <dbReference type="ARBA" id="ARBA00022692"/>
    </source>
</evidence>
<keyword evidence="2 6" id="KW-0812">Transmembrane</keyword>
<keyword evidence="9" id="KW-1185">Reference proteome</keyword>
<feature type="region of interest" description="Disordered" evidence="5">
    <location>
        <begin position="407"/>
        <end position="449"/>
    </location>
</feature>
<evidence type="ECO:0000256" key="6">
    <source>
        <dbReference type="SAM" id="Phobius"/>
    </source>
</evidence>
<evidence type="ECO:0000256" key="7">
    <source>
        <dbReference type="SAM" id="SignalP"/>
    </source>
</evidence>
<evidence type="ECO:0000313" key="9">
    <source>
        <dbReference type="Proteomes" id="UP001176521"/>
    </source>
</evidence>
<name>A0AAN6G520_9BASI</name>
<evidence type="ECO:0008006" key="10">
    <source>
        <dbReference type="Google" id="ProtNLM"/>
    </source>
</evidence>
<comment type="subcellular location">
    <subcellularLocation>
        <location evidence="1">Membrane</location>
        <topology evidence="1">Single-pass membrane protein</topology>
    </subcellularLocation>
</comment>
<feature type="transmembrane region" description="Helical" evidence="6">
    <location>
        <begin position="202"/>
        <end position="228"/>
    </location>
</feature>
<feature type="compositionally biased region" description="Low complexity" evidence="5">
    <location>
        <begin position="371"/>
        <end position="380"/>
    </location>
</feature>
<dbReference type="EMBL" id="JAPDMQ010000739">
    <property type="protein sequence ID" value="KAK0520857.1"/>
    <property type="molecule type" value="Genomic_DNA"/>
</dbReference>
<gene>
    <name evidence="8" type="ORF">OC842_006968</name>
</gene>
<dbReference type="Gene3D" id="1.20.5.510">
    <property type="entry name" value="Single helix bin"/>
    <property type="match status" value="1"/>
</dbReference>
<evidence type="ECO:0000256" key="4">
    <source>
        <dbReference type="ARBA" id="ARBA00023136"/>
    </source>
</evidence>
<feature type="compositionally biased region" description="Low complexity" evidence="5">
    <location>
        <begin position="483"/>
        <end position="502"/>
    </location>
</feature>
<keyword evidence="4 6" id="KW-0472">Membrane</keyword>
<reference evidence="8" key="1">
    <citation type="journal article" date="2023" name="PhytoFront">
        <title>Draft Genome Resources of Seven Strains of Tilletia horrida, Causal Agent of Kernel Smut of Rice.</title>
        <authorList>
            <person name="Khanal S."/>
            <person name="Antony Babu S."/>
            <person name="Zhou X.G."/>
        </authorList>
    </citation>
    <scope>NUCLEOTIDE SEQUENCE</scope>
    <source>
        <strain evidence="8">TX3</strain>
    </source>
</reference>
<feature type="region of interest" description="Disordered" evidence="5">
    <location>
        <begin position="303"/>
        <end position="380"/>
    </location>
</feature>
<feature type="chain" id="PRO_5042852700" description="Mid2 domain-containing protein" evidence="7">
    <location>
        <begin position="25"/>
        <end position="516"/>
    </location>
</feature>
<dbReference type="InterPro" id="IPR051694">
    <property type="entry name" value="Immunoregulatory_rcpt-like"/>
</dbReference>
<feature type="region of interest" description="Disordered" evidence="5">
    <location>
        <begin position="468"/>
        <end position="516"/>
    </location>
</feature>
<comment type="caution">
    <text evidence="8">The sequence shown here is derived from an EMBL/GenBank/DDBJ whole genome shotgun (WGS) entry which is preliminary data.</text>
</comment>
<accession>A0AAN6G520</accession>
<evidence type="ECO:0000256" key="1">
    <source>
        <dbReference type="ARBA" id="ARBA00004167"/>
    </source>
</evidence>
<keyword evidence="7" id="KW-0732">Signal</keyword>
<protein>
    <recommendedName>
        <fullName evidence="10">Mid2 domain-containing protein</fullName>
    </recommendedName>
</protein>